<protein>
    <recommendedName>
        <fullName evidence="2">PRC-barrel domain-containing protein</fullName>
    </recommendedName>
</protein>
<dbReference type="EMBL" id="WVRA01000014">
    <property type="protein sequence ID" value="NOE20801.1"/>
    <property type="molecule type" value="Genomic_DNA"/>
</dbReference>
<evidence type="ECO:0000256" key="1">
    <source>
        <dbReference type="SAM" id="SignalP"/>
    </source>
</evidence>
<dbReference type="Gene3D" id="1.20.120.20">
    <property type="entry name" value="Apolipoprotein"/>
    <property type="match status" value="1"/>
</dbReference>
<sequence length="189" mass="20005">MKHFLTTTSIVLMMSAPAIAESSNVEKVGKNLGEAAEAAGDAVSNTAEDIKDAAKNTAEDVDQAAEATGEYVSEKASEVADAVDPTTIDIEGYTPVAFETVTAEDLTGMRVYDMSQEWIGEIDNVVINSDGTLEGAVIGVGGFLGVGEKDVLIDFSRVSLMREVDGEATYAFVDADKEMLEAMPSYEES</sequence>
<name>A0AA91C0W4_9RHOB</name>
<dbReference type="Gene3D" id="2.30.30.240">
    <property type="entry name" value="PRC-barrel domain"/>
    <property type="match status" value="1"/>
</dbReference>
<dbReference type="Proteomes" id="UP000597886">
    <property type="component" value="Unassembled WGS sequence"/>
</dbReference>
<evidence type="ECO:0000259" key="2">
    <source>
        <dbReference type="Pfam" id="PF05239"/>
    </source>
</evidence>
<dbReference type="Pfam" id="PF05239">
    <property type="entry name" value="PRC"/>
    <property type="match status" value="1"/>
</dbReference>
<feature type="domain" description="PRC-barrel" evidence="2">
    <location>
        <begin position="100"/>
        <end position="179"/>
    </location>
</feature>
<dbReference type="InterPro" id="IPR027275">
    <property type="entry name" value="PRC-brl_dom"/>
</dbReference>
<dbReference type="PANTHER" id="PTHR36505:SF1">
    <property type="entry name" value="BLR1072 PROTEIN"/>
    <property type="match status" value="1"/>
</dbReference>
<accession>A0AA91C0W4</accession>
<dbReference type="AlphaFoldDB" id="A0AA91C0W4"/>
<organism evidence="3 4">
    <name type="scientific">Ruegeria atlantica</name>
    <dbReference type="NCBI Taxonomy" id="81569"/>
    <lineage>
        <taxon>Bacteria</taxon>
        <taxon>Pseudomonadati</taxon>
        <taxon>Pseudomonadota</taxon>
        <taxon>Alphaproteobacteria</taxon>
        <taxon>Rhodobacterales</taxon>
        <taxon>Roseobacteraceae</taxon>
        <taxon>Ruegeria</taxon>
    </lineage>
</organism>
<reference evidence="3" key="1">
    <citation type="submission" date="2019-12" db="EMBL/GenBank/DDBJ databases">
        <title>Ruegeria JWLKs population differentiation of coral mucus and skeleton niches.</title>
        <authorList>
            <person name="Luo D."/>
        </authorList>
    </citation>
    <scope>NUCLEOTIDE SEQUENCE</scope>
    <source>
        <strain evidence="3">HKCCD6181</strain>
    </source>
</reference>
<proteinExistence type="predicted"/>
<evidence type="ECO:0000313" key="4">
    <source>
        <dbReference type="Proteomes" id="UP000597886"/>
    </source>
</evidence>
<evidence type="ECO:0000313" key="3">
    <source>
        <dbReference type="EMBL" id="NOE20801.1"/>
    </source>
</evidence>
<dbReference type="RefSeq" id="WP_170753599.1">
    <property type="nucleotide sequence ID" value="NZ_WVRA01000014.1"/>
</dbReference>
<dbReference type="InterPro" id="IPR011033">
    <property type="entry name" value="PRC_barrel-like_sf"/>
</dbReference>
<dbReference type="PANTHER" id="PTHR36505">
    <property type="entry name" value="BLR1072 PROTEIN"/>
    <property type="match status" value="1"/>
</dbReference>
<feature type="signal peptide" evidence="1">
    <location>
        <begin position="1"/>
        <end position="20"/>
    </location>
</feature>
<keyword evidence="1" id="KW-0732">Signal</keyword>
<gene>
    <name evidence="3" type="ORF">GS634_21940</name>
</gene>
<comment type="caution">
    <text evidence="3">The sequence shown here is derived from an EMBL/GenBank/DDBJ whole genome shotgun (WGS) entry which is preliminary data.</text>
</comment>
<dbReference type="SUPFAM" id="SSF50346">
    <property type="entry name" value="PRC-barrel domain"/>
    <property type="match status" value="1"/>
</dbReference>
<feature type="chain" id="PRO_5041685094" description="PRC-barrel domain-containing protein" evidence="1">
    <location>
        <begin position="21"/>
        <end position="189"/>
    </location>
</feature>